<dbReference type="InterPro" id="IPR013509">
    <property type="entry name" value="RNR_lsu_N"/>
</dbReference>
<proteinExistence type="inferred from homology"/>
<keyword evidence="8" id="KW-1015">Disulfide bond</keyword>
<feature type="compositionally biased region" description="Low complexity" evidence="13">
    <location>
        <begin position="790"/>
        <end position="807"/>
    </location>
</feature>
<evidence type="ECO:0000256" key="7">
    <source>
        <dbReference type="ARBA" id="ARBA00023116"/>
    </source>
</evidence>
<keyword evidence="3" id="KW-0021">Allosteric enzyme</keyword>
<dbReference type="InterPro" id="IPR013346">
    <property type="entry name" value="NrdE_NrdA_C"/>
</dbReference>
<dbReference type="SUPFAM" id="SSF48168">
    <property type="entry name" value="R1 subunit of ribonucleotide reductase, N-terminal domain"/>
    <property type="match status" value="1"/>
</dbReference>
<keyword evidence="6 12" id="KW-0560">Oxidoreductase</keyword>
<dbReference type="GO" id="GO:0006240">
    <property type="term" value="P:dCDP biosynthetic process"/>
    <property type="evidence" value="ECO:0007669"/>
    <property type="project" value="EnsemblFungi"/>
</dbReference>
<dbReference type="SUPFAM" id="SSF51998">
    <property type="entry name" value="PFL-like glycyl radical enzymes"/>
    <property type="match status" value="1"/>
</dbReference>
<evidence type="ECO:0000256" key="6">
    <source>
        <dbReference type="ARBA" id="ARBA00023002"/>
    </source>
</evidence>
<evidence type="ECO:0000256" key="2">
    <source>
        <dbReference type="ARBA" id="ARBA00012274"/>
    </source>
</evidence>
<dbReference type="InterPro" id="IPR008926">
    <property type="entry name" value="RNR_R1-su_N"/>
</dbReference>
<dbReference type="Pfam" id="PF03477">
    <property type="entry name" value="ATP-cone"/>
    <property type="match status" value="1"/>
</dbReference>
<evidence type="ECO:0000256" key="12">
    <source>
        <dbReference type="RuleBase" id="RU003410"/>
    </source>
</evidence>
<accession>D5GJB3</accession>
<dbReference type="FunCoup" id="D5GJB3">
    <property type="interactions" value="1191"/>
</dbReference>
<dbReference type="PRINTS" id="PR01183">
    <property type="entry name" value="RIBORDTASEM1"/>
</dbReference>
<sequence length="884" mass="98971">MYVVKRDNRKERVQFDKITARVSRLCYGLDSEHVDAATITQKVISGVYQGVTTIELDNLAAETAAYMTVTHPDYAILAARIAVSNLHKQTKKQFSQVISDLYHYVNPKNGRPASMISTETYETVMRHASELDSAIIYDKDFNYNYFGFKTLERSYLLRINGKVAERPQHMLMRVAVGIHGEDVDKVIETYNLTSSKYFTHASPTLFNAGTPSPQLSSCFLVTMKGDSIDGIYDTLKTCAMISKTAGGIGLNIHCIRATGSYIAGTNGSSNGIVPMLRVFNHTARYVDQGGNKRPGAFAIYMEPWHADIFDFIDLRKNHGKEEVRARDLFYALWIPDLFMKRVEANAEWSLFCPNEAPGLADVWGEEFEALYNKYENTKDLARKTIKAQKLWYHILEAQTETGNPFMLYKDACNRKSNQQNLGTIRSSNLCTEIVEYSAPDEVAVCNLASLALPTYVDVQRGEYDFAKLHEVTKVVIKNLNKIIDVNFYPVPEARKSNTRHRPVGVGVQGLADAFLALRMPFESPQAKQLNIQIFETIYHAAVEASTELAEIQGPYPTYEGSPASKGQLQYDLWNVTPTELWDWDELKEKVKKHGLRNSLLVAPMPTASTSQILGFNECFEPYTSNIYSRRVLAGEFQIVNPWLLKDLVDMGLWSDNMKNRIIAENGSIQNIPNIPDDIKALYKTVWEISQKKVIEVCGAFIDQSQSLNIHIQNPTMGKLTSMHFYGWRLGLKTGMYYLRTQAAAAAIQFTVDQEALKVADTNVARALPNKKRLPNTGYSSTAAIPRPLGASTSPDSSPSPSTLKSASNGINTPVVVPRVKSEPSPKLLVTEPPAVADEIEELEKKKPQDEDSQCLNEEREGDIYADAVLSCSIENKEECMMCSG</sequence>
<evidence type="ECO:0000256" key="13">
    <source>
        <dbReference type="SAM" id="MobiDB-lite"/>
    </source>
</evidence>
<evidence type="ECO:0000256" key="11">
    <source>
        <dbReference type="PROSITE-ProRule" id="PRU00492"/>
    </source>
</evidence>
<dbReference type="PROSITE" id="PS00089">
    <property type="entry name" value="RIBORED_LARGE"/>
    <property type="match status" value="1"/>
</dbReference>
<dbReference type="GeneID" id="9185974"/>
<dbReference type="Pfam" id="PF00317">
    <property type="entry name" value="Ribonuc_red_lgN"/>
    <property type="match status" value="1"/>
</dbReference>
<dbReference type="UniPathway" id="UPA00326"/>
<dbReference type="EMBL" id="FN430330">
    <property type="protein sequence ID" value="CAZ84606.1"/>
    <property type="molecule type" value="Genomic_DNA"/>
</dbReference>
<dbReference type="InterPro" id="IPR039718">
    <property type="entry name" value="Rrm1"/>
</dbReference>
<evidence type="ECO:0000256" key="8">
    <source>
        <dbReference type="ARBA" id="ARBA00023157"/>
    </source>
</evidence>
<evidence type="ECO:0000256" key="3">
    <source>
        <dbReference type="ARBA" id="ARBA00022533"/>
    </source>
</evidence>
<feature type="domain" description="ATP-cone" evidence="14">
    <location>
        <begin position="1"/>
        <end position="92"/>
    </location>
</feature>
<dbReference type="FunFam" id="3.20.70.20:FF:000001">
    <property type="entry name" value="Ribonucleoside-diphosphate reductase"/>
    <property type="match status" value="1"/>
</dbReference>
<dbReference type="Pfam" id="PF02867">
    <property type="entry name" value="Ribonuc_red_lgC"/>
    <property type="match status" value="1"/>
</dbReference>
<dbReference type="GO" id="GO:0051063">
    <property type="term" value="F:CDP reductase activity"/>
    <property type="evidence" value="ECO:0007669"/>
    <property type="project" value="EnsemblFungi"/>
</dbReference>
<keyword evidence="4 11" id="KW-0547">Nucleotide-binding</keyword>
<dbReference type="GO" id="GO:0046704">
    <property type="term" value="P:CDP metabolic process"/>
    <property type="evidence" value="ECO:0007669"/>
    <property type="project" value="EnsemblFungi"/>
</dbReference>
<dbReference type="PROSITE" id="PS51161">
    <property type="entry name" value="ATP_CONE"/>
    <property type="match status" value="1"/>
</dbReference>
<evidence type="ECO:0000313" key="16">
    <source>
        <dbReference type="Proteomes" id="UP000006911"/>
    </source>
</evidence>
<evidence type="ECO:0000256" key="1">
    <source>
        <dbReference type="ARBA" id="ARBA00010406"/>
    </source>
</evidence>
<dbReference type="InParanoid" id="D5GJB3"/>
<dbReference type="PANTHER" id="PTHR11573">
    <property type="entry name" value="RIBONUCLEOSIDE-DIPHOSPHATE REDUCTASE LARGE CHAIN"/>
    <property type="match status" value="1"/>
</dbReference>
<organism evidence="15 16">
    <name type="scientific">Tuber melanosporum (strain Mel28)</name>
    <name type="common">Perigord black truffle</name>
    <dbReference type="NCBI Taxonomy" id="656061"/>
    <lineage>
        <taxon>Eukaryota</taxon>
        <taxon>Fungi</taxon>
        <taxon>Dikarya</taxon>
        <taxon>Ascomycota</taxon>
        <taxon>Pezizomycotina</taxon>
        <taxon>Pezizomycetes</taxon>
        <taxon>Pezizales</taxon>
        <taxon>Tuberaceae</taxon>
        <taxon>Tuber</taxon>
    </lineage>
</organism>
<feature type="region of interest" description="Disordered" evidence="13">
    <location>
        <begin position="840"/>
        <end position="859"/>
    </location>
</feature>
<dbReference type="GO" id="GO:0006235">
    <property type="term" value="P:dTTP biosynthetic process"/>
    <property type="evidence" value="ECO:0007669"/>
    <property type="project" value="EnsemblFungi"/>
</dbReference>
<dbReference type="HOGENOM" id="CLU_000404_1_2_1"/>
<keyword evidence="7 12" id="KW-0215">Deoxyribonucleotide synthesis</keyword>
<evidence type="ECO:0000259" key="14">
    <source>
        <dbReference type="PROSITE" id="PS51161"/>
    </source>
</evidence>
<comment type="function">
    <text evidence="9 12">Provides the precursors necessary for DNA synthesis. Catalyzes the biosynthesis of deoxyribonucleotides from the corresponding ribonucleotides.</text>
</comment>
<evidence type="ECO:0000256" key="10">
    <source>
        <dbReference type="ARBA" id="ARBA00047754"/>
    </source>
</evidence>
<dbReference type="PANTHER" id="PTHR11573:SF6">
    <property type="entry name" value="RIBONUCLEOSIDE-DIPHOSPHATE REDUCTASE LARGE SUBUNIT"/>
    <property type="match status" value="1"/>
</dbReference>
<dbReference type="CDD" id="cd01679">
    <property type="entry name" value="RNR_I"/>
    <property type="match status" value="1"/>
</dbReference>
<dbReference type="Proteomes" id="UP000006911">
    <property type="component" value="Unassembled WGS sequence"/>
</dbReference>
<protein>
    <recommendedName>
        <fullName evidence="2 12">Ribonucleoside-diphosphate reductase</fullName>
        <ecNumber evidence="2 12">1.17.4.1</ecNumber>
    </recommendedName>
</protein>
<dbReference type="EC" id="1.17.4.1" evidence="2 12"/>
<gene>
    <name evidence="15" type="ORF">GSTUM_00008921001</name>
</gene>
<dbReference type="eggNOG" id="KOG1112">
    <property type="taxonomic scope" value="Eukaryota"/>
</dbReference>
<keyword evidence="16" id="KW-1185">Reference proteome</keyword>
<dbReference type="AlphaFoldDB" id="D5GJB3"/>
<dbReference type="GO" id="GO:0005971">
    <property type="term" value="C:ribonucleoside-diphosphate reductase complex"/>
    <property type="evidence" value="ECO:0007669"/>
    <property type="project" value="EnsemblFungi"/>
</dbReference>
<dbReference type="InterPro" id="IPR000788">
    <property type="entry name" value="RNR_lg_C"/>
</dbReference>
<dbReference type="OMA" id="IELPQHM"/>
<dbReference type="KEGG" id="tml:GSTUM_00008921001"/>
<dbReference type="STRING" id="656061.D5GJB3"/>
<feature type="region of interest" description="Disordered" evidence="13">
    <location>
        <begin position="770"/>
        <end position="833"/>
    </location>
</feature>
<dbReference type="Gene3D" id="3.20.70.20">
    <property type="match status" value="1"/>
</dbReference>
<evidence type="ECO:0000256" key="9">
    <source>
        <dbReference type="ARBA" id="ARBA00024942"/>
    </source>
</evidence>
<evidence type="ECO:0000256" key="4">
    <source>
        <dbReference type="ARBA" id="ARBA00022741"/>
    </source>
</evidence>
<keyword evidence="5 11" id="KW-0067">ATP-binding</keyword>
<comment type="catalytic activity">
    <reaction evidence="10 12">
        <text>a 2'-deoxyribonucleoside 5'-diphosphate + [thioredoxin]-disulfide + H2O = a ribonucleoside 5'-diphosphate + [thioredoxin]-dithiol</text>
        <dbReference type="Rhea" id="RHEA:23252"/>
        <dbReference type="Rhea" id="RHEA-COMP:10698"/>
        <dbReference type="Rhea" id="RHEA-COMP:10700"/>
        <dbReference type="ChEBI" id="CHEBI:15377"/>
        <dbReference type="ChEBI" id="CHEBI:29950"/>
        <dbReference type="ChEBI" id="CHEBI:50058"/>
        <dbReference type="ChEBI" id="CHEBI:57930"/>
        <dbReference type="ChEBI" id="CHEBI:73316"/>
        <dbReference type="EC" id="1.17.4.1"/>
    </reaction>
</comment>
<evidence type="ECO:0000256" key="5">
    <source>
        <dbReference type="ARBA" id="ARBA00022840"/>
    </source>
</evidence>
<evidence type="ECO:0000313" key="15">
    <source>
        <dbReference type="EMBL" id="CAZ84606.1"/>
    </source>
</evidence>
<dbReference type="InterPro" id="IPR005144">
    <property type="entry name" value="ATP-cone_dom"/>
</dbReference>
<dbReference type="RefSeq" id="XP_002840415.1">
    <property type="nucleotide sequence ID" value="XM_002840369.1"/>
</dbReference>
<dbReference type="GO" id="GO:0005524">
    <property type="term" value="F:ATP binding"/>
    <property type="evidence" value="ECO:0007669"/>
    <property type="project" value="UniProtKB-UniRule"/>
</dbReference>
<name>D5GJB3_TUBMM</name>
<comment type="similarity">
    <text evidence="1 12">Belongs to the ribonucleoside diphosphate reductase large chain family.</text>
</comment>
<reference evidence="15" key="1">
    <citation type="journal article" date="2010" name="Nature">
        <title>Perigord black truffle genome uncovers evolutionary origins and mechanisms of symbiosis.</title>
        <authorList>
            <person name="Martin F."/>
            <person name="Kohler A."/>
            <person name="Murat C."/>
            <person name="Balestrini R."/>
            <person name="Coutinho P.M."/>
            <person name="Jaillon O."/>
            <person name="Montanini B."/>
            <person name="Morin E."/>
            <person name="Noel B."/>
            <person name="Percudani R."/>
            <person name="Porcel B."/>
            <person name="Rubini A."/>
            <person name="Amicucci A."/>
            <person name="Amselem J."/>
            <person name="Anthouard V."/>
            <person name="Arcioni S."/>
            <person name="Artiguenave F."/>
            <person name="Aury J.M."/>
            <person name="Ballario P."/>
            <person name="Bolchi A."/>
            <person name="Brenna A."/>
            <person name="Brun A."/>
            <person name="Buee M."/>
            <person name="Cantarel B."/>
            <person name="Chevalier G."/>
            <person name="Couloux A."/>
            <person name="Da Silva C."/>
            <person name="Denoeud F."/>
            <person name="Duplessis S."/>
            <person name="Ghignone S."/>
            <person name="Hilselberger B."/>
            <person name="Iotti M."/>
            <person name="Marcais B."/>
            <person name="Mello A."/>
            <person name="Miranda M."/>
            <person name="Pacioni G."/>
            <person name="Quesneville H."/>
            <person name="Riccioni C."/>
            <person name="Ruotolo R."/>
            <person name="Splivallo R."/>
            <person name="Stocchi V."/>
            <person name="Tisserant E."/>
            <person name="Viscomi A.R."/>
            <person name="Zambonelli A."/>
            <person name="Zampieri E."/>
            <person name="Henrissat B."/>
            <person name="Lebrun M.H."/>
            <person name="Paolocci F."/>
            <person name="Bonfante P."/>
            <person name="Ottonello S."/>
            <person name="Wincker P."/>
        </authorList>
    </citation>
    <scope>NUCLEOTIDE SEQUENCE [LARGE SCALE GENOMIC DNA]</scope>
    <source>
        <strain evidence="15">Mel28</strain>
    </source>
</reference>
<dbReference type="NCBIfam" id="TIGR02506">
    <property type="entry name" value="NrdE_NrdA"/>
    <property type="match status" value="1"/>
</dbReference>